<keyword evidence="2" id="KW-1185">Reference proteome</keyword>
<comment type="caution">
    <text evidence="1">The sequence shown here is derived from an EMBL/GenBank/DDBJ whole genome shotgun (WGS) entry which is preliminary data.</text>
</comment>
<gene>
    <name evidence="1" type="ORF">PLXY2_LOCUS16453</name>
</gene>
<name>A0A8S4GCV2_PLUXY</name>
<evidence type="ECO:0000313" key="2">
    <source>
        <dbReference type="Proteomes" id="UP000653454"/>
    </source>
</evidence>
<proteinExistence type="predicted"/>
<protein>
    <submittedName>
        <fullName evidence="1">(diamondback moth) hypothetical protein</fullName>
    </submittedName>
</protein>
<accession>A0A8S4GCV2</accession>
<evidence type="ECO:0000313" key="1">
    <source>
        <dbReference type="EMBL" id="CAG9138200.1"/>
    </source>
</evidence>
<sequence length="121" mass="12973">MGVCGVPRGRGGGGGALLAAWGGAPRLSLLRAMARASRAAQPTARLRLLCLLGQCIITPNSDSLIKDYEALCAQVLGPNPGDVQTWGRSPHPSKLPLLAMRILPKYTKYFELEYELTPKES</sequence>
<dbReference type="Proteomes" id="UP000653454">
    <property type="component" value="Unassembled WGS sequence"/>
</dbReference>
<dbReference type="AlphaFoldDB" id="A0A8S4GCV2"/>
<reference evidence="1" key="1">
    <citation type="submission" date="2020-11" db="EMBL/GenBank/DDBJ databases">
        <authorList>
            <person name="Whiteford S."/>
        </authorList>
    </citation>
    <scope>NUCLEOTIDE SEQUENCE</scope>
</reference>
<organism evidence="1 2">
    <name type="scientific">Plutella xylostella</name>
    <name type="common">Diamondback moth</name>
    <name type="synonym">Plutella maculipennis</name>
    <dbReference type="NCBI Taxonomy" id="51655"/>
    <lineage>
        <taxon>Eukaryota</taxon>
        <taxon>Metazoa</taxon>
        <taxon>Ecdysozoa</taxon>
        <taxon>Arthropoda</taxon>
        <taxon>Hexapoda</taxon>
        <taxon>Insecta</taxon>
        <taxon>Pterygota</taxon>
        <taxon>Neoptera</taxon>
        <taxon>Endopterygota</taxon>
        <taxon>Lepidoptera</taxon>
        <taxon>Glossata</taxon>
        <taxon>Ditrysia</taxon>
        <taxon>Yponomeutoidea</taxon>
        <taxon>Plutellidae</taxon>
        <taxon>Plutella</taxon>
    </lineage>
</organism>
<dbReference type="EMBL" id="CAJHNJ030000512">
    <property type="protein sequence ID" value="CAG9138200.1"/>
    <property type="molecule type" value="Genomic_DNA"/>
</dbReference>